<feature type="region of interest" description="Disordered" evidence="1">
    <location>
        <begin position="803"/>
        <end position="823"/>
    </location>
</feature>
<feature type="compositionally biased region" description="Basic and acidic residues" evidence="1">
    <location>
        <begin position="803"/>
        <end position="815"/>
    </location>
</feature>
<feature type="region of interest" description="Disordered" evidence="1">
    <location>
        <begin position="77"/>
        <end position="138"/>
    </location>
</feature>
<protein>
    <submittedName>
        <fullName evidence="3">Uncharacterized protein</fullName>
    </submittedName>
</protein>
<sequence length="1169" mass="134766">MKVLGLASVLFVSLHLSQSKSLPNADSSAEPGQEVESHDTAYNSIISKYYTTDPFFLEQYDIVEAEAEPLHMEFEKLPYPDDSERDSSRDNSQPFGGPSREEPNAPTRSISAEEEDDLSKEAFKPHVREKKEIPKVRMHVAKKPYKKVMIKKVMRPVSHRLERIRLSSQETRPERQAFSQLLSQEEDQQEKEDIQSQVGLQGLSRKPNLANSKRSRKVETRTNKDEDFSKDFGPRQKKLPGEDRGDIPELPFIENAEIEDDPQNVIYTGAPGGPPSKSYFDLMGDFFDEPQINIYPDEFVPPPSKESVPSAPGRNQFSGLQFDNQEPSRTGFETKDNSNYNDFKREIPHSHLKLSFENSGEAIPPHFESFKQSPKEIKSNHLDSSDNGQYFTPPKYHPYAEPLSHPNPLDLDHIPEDVQIYEQPIPHKVEIQKPKKPSLNEEPKLRSISSHNFGYQADEFTPDNVELDFLKLNAVSEFPKYSNSMEEVHAPSSMKAPDFFKYAHDFEEPKPVKSNHNQVQDPPRFREIAAVVPSFEEFGVFPFDNLEIDGPLVPKEHRSLPMDENHPSLKFANSFHEDEKKPFGPINHKPDSSVVPEHFEEEPKDLYNLFKSKPVQEEVKEQFLPFEHKPEPEPFVREEVKEERYNPFEHKPDFEHGSEHEPYLKESYDPYSYKPESNHISEYSGAHRDPYEFKDFPSSTFSEEEFVMPNLPPPPEMEKAMRESNFEMRVPTLGARITFNPSMPLFDSFHSGIHSNDIHSHTKKAINPKQRSIDFFNRFDHQTIQYQNDEEEESEPEVIILEEPKFSDEGERQPRNPDLPANFRVVEPTEDFVQPEEDNAPSLDATRQYLFPAEGASPPRLDESFDEDNFGPNPFKRYESSEVEPEQRRYEGDFQKSREVLPSPFDFGQESRYDESESFQLPSPEDFFKGLDRPGPFGDGFNSFKTPSPPPVSSSPVRFPPKKEYSTPKTSFFDKLKSPKRKNTKAPVYVPKPNTLYQHEPKVASNRRISSPMNVDEPGFHQFSTQFQRRSGMPIIPPEDLMAVEERGEQLRVQPRNIHVRSIDEDAIPKMVLPSPRLNQEPIHSRASHGRALFGVSSDLEFNDDPAIQEPHQFINVENYDQFKAGFNRGNPYHHVQDVQEHLGHNHREEEAVIAFRFPISNVVFVPVL</sequence>
<name>A0A553PI20_TIGCA</name>
<feature type="compositionally biased region" description="Polar residues" evidence="1">
    <location>
        <begin position="313"/>
        <end position="328"/>
    </location>
</feature>
<evidence type="ECO:0000256" key="1">
    <source>
        <dbReference type="SAM" id="MobiDB-lite"/>
    </source>
</evidence>
<evidence type="ECO:0000256" key="2">
    <source>
        <dbReference type="SAM" id="SignalP"/>
    </source>
</evidence>
<keyword evidence="4" id="KW-1185">Reference proteome</keyword>
<organism evidence="3 4">
    <name type="scientific">Tigriopus californicus</name>
    <name type="common">Marine copepod</name>
    <dbReference type="NCBI Taxonomy" id="6832"/>
    <lineage>
        <taxon>Eukaryota</taxon>
        <taxon>Metazoa</taxon>
        <taxon>Ecdysozoa</taxon>
        <taxon>Arthropoda</taxon>
        <taxon>Crustacea</taxon>
        <taxon>Multicrustacea</taxon>
        <taxon>Hexanauplia</taxon>
        <taxon>Copepoda</taxon>
        <taxon>Harpacticoida</taxon>
        <taxon>Harpacticidae</taxon>
        <taxon>Tigriopus</taxon>
    </lineage>
</organism>
<dbReference type="Proteomes" id="UP000318571">
    <property type="component" value="Chromosome 5"/>
</dbReference>
<feature type="compositionally biased region" description="Basic and acidic residues" evidence="1">
    <location>
        <begin position="119"/>
        <end position="135"/>
    </location>
</feature>
<gene>
    <name evidence="3" type="ORF">TCAL_16968</name>
</gene>
<evidence type="ECO:0000313" key="4">
    <source>
        <dbReference type="Proteomes" id="UP000318571"/>
    </source>
</evidence>
<feature type="chain" id="PRO_5021728914" evidence="2">
    <location>
        <begin position="20"/>
        <end position="1169"/>
    </location>
</feature>
<feature type="compositionally biased region" description="Basic and acidic residues" evidence="1">
    <location>
        <begin position="217"/>
        <end position="247"/>
    </location>
</feature>
<evidence type="ECO:0000313" key="3">
    <source>
        <dbReference type="EMBL" id="TRY77336.1"/>
    </source>
</evidence>
<dbReference type="EMBL" id="VCGU01000004">
    <property type="protein sequence ID" value="TRY77336.1"/>
    <property type="molecule type" value="Genomic_DNA"/>
</dbReference>
<feature type="region of interest" description="Disordered" evidence="1">
    <location>
        <begin position="158"/>
        <end position="272"/>
    </location>
</feature>
<feature type="region of interest" description="Disordered" evidence="1">
    <location>
        <begin position="293"/>
        <end position="343"/>
    </location>
</feature>
<feature type="compositionally biased region" description="Basic and acidic residues" evidence="1">
    <location>
        <begin position="159"/>
        <end position="175"/>
    </location>
</feature>
<feature type="region of interest" description="Disordered" evidence="1">
    <location>
        <begin position="357"/>
        <end position="411"/>
    </location>
</feature>
<feature type="compositionally biased region" description="Basic and acidic residues" evidence="1">
    <location>
        <begin position="332"/>
        <end position="343"/>
    </location>
</feature>
<feature type="signal peptide" evidence="2">
    <location>
        <begin position="1"/>
        <end position="19"/>
    </location>
</feature>
<comment type="caution">
    <text evidence="3">The sequence shown here is derived from an EMBL/GenBank/DDBJ whole genome shotgun (WGS) entry which is preliminary data.</text>
</comment>
<accession>A0A553PI20</accession>
<reference evidence="3 4" key="1">
    <citation type="journal article" date="2018" name="Nat. Ecol. Evol.">
        <title>Genomic signatures of mitonuclear coevolution across populations of Tigriopus californicus.</title>
        <authorList>
            <person name="Barreto F.S."/>
            <person name="Watson E.T."/>
            <person name="Lima T.G."/>
            <person name="Willett C.S."/>
            <person name="Edmands S."/>
            <person name="Li W."/>
            <person name="Burton R.S."/>
        </authorList>
    </citation>
    <scope>NUCLEOTIDE SEQUENCE [LARGE SCALE GENOMIC DNA]</scope>
    <source>
        <strain evidence="3 4">San Diego</strain>
    </source>
</reference>
<feature type="compositionally biased region" description="Basic and acidic residues" evidence="1">
    <location>
        <begin position="373"/>
        <end position="384"/>
    </location>
</feature>
<feature type="compositionally biased region" description="Basic and acidic residues" evidence="1">
    <location>
        <begin position="876"/>
        <end position="899"/>
    </location>
</feature>
<proteinExistence type="predicted"/>
<dbReference type="AlphaFoldDB" id="A0A553PI20"/>
<feature type="region of interest" description="Disordered" evidence="1">
    <location>
        <begin position="853"/>
        <end position="992"/>
    </location>
</feature>
<keyword evidence="2" id="KW-0732">Signal</keyword>
<feature type="compositionally biased region" description="Basic and acidic residues" evidence="1">
    <location>
        <begin position="961"/>
        <end position="977"/>
    </location>
</feature>